<feature type="compositionally biased region" description="Basic and acidic residues" evidence="1">
    <location>
        <begin position="210"/>
        <end position="226"/>
    </location>
</feature>
<sequence length="417" mass="46996">EFTRKEQKLKLEDMYHNYCNQIHESPRKMNSEGKVNRENNFGKPDVDAKLDEENRQKKDNKGKCRMNSNTQVANLPLKTLNGSSEAKIHSSEINFRISEKSKDSDMEAEDDISGHTNRKNSEKAYKNSEPAIRTHKGSTKHSNASNKFEHVFDYAEPMYKSKKSKGEKKKRKATSDEMNVTDNVEQNGGKKSKKVTTLEKEVQSMKCHALHGEAKKGRTPDLRQDIENTTNIEVSKKEKKKKKTKLVDTSPGDDGELGATGVEITSALRKSWTTGSNTKKRKLDIESVHDLSEDPSTSPNLEVSEEMKKSSRIPYDNKNNKKEKKVLKTLQVTLSHAINGVKGVEGSLSKEHISPKTKEDKQKKLEMPTPASAFRRVRVEEVNFVDPMLGDNSYWAKDGAENGYGAKAQQVLGQVRG</sequence>
<evidence type="ECO:0000259" key="2">
    <source>
        <dbReference type="Pfam" id="PF05022"/>
    </source>
</evidence>
<gene>
    <name evidence="3" type="ORF">KI387_011695</name>
</gene>
<accession>A0AA38CLX0</accession>
<name>A0AA38CLX0_TAXCH</name>
<feature type="compositionally biased region" description="Basic residues" evidence="1">
    <location>
        <begin position="160"/>
        <end position="172"/>
    </location>
</feature>
<keyword evidence="4" id="KW-1185">Reference proteome</keyword>
<feature type="non-terminal residue" evidence="3">
    <location>
        <position position="417"/>
    </location>
</feature>
<feature type="region of interest" description="Disordered" evidence="1">
    <location>
        <begin position="346"/>
        <end position="369"/>
    </location>
</feature>
<dbReference type="AlphaFoldDB" id="A0AA38CLX0"/>
<dbReference type="Pfam" id="PF05022">
    <property type="entry name" value="SRP40_C"/>
    <property type="match status" value="1"/>
</dbReference>
<feature type="compositionally biased region" description="Basic and acidic residues" evidence="1">
    <location>
        <begin position="348"/>
        <end position="366"/>
    </location>
</feature>
<dbReference type="InterPro" id="IPR007718">
    <property type="entry name" value="Srp40_C"/>
</dbReference>
<evidence type="ECO:0000256" key="1">
    <source>
        <dbReference type="SAM" id="MobiDB-lite"/>
    </source>
</evidence>
<proteinExistence type="predicted"/>
<evidence type="ECO:0000313" key="3">
    <source>
        <dbReference type="EMBL" id="KAH9300112.1"/>
    </source>
</evidence>
<reference evidence="3 4" key="1">
    <citation type="journal article" date="2021" name="Nat. Plants">
        <title>The Taxus genome provides insights into paclitaxel biosynthesis.</title>
        <authorList>
            <person name="Xiong X."/>
            <person name="Gou J."/>
            <person name="Liao Q."/>
            <person name="Li Y."/>
            <person name="Zhou Q."/>
            <person name="Bi G."/>
            <person name="Li C."/>
            <person name="Du R."/>
            <person name="Wang X."/>
            <person name="Sun T."/>
            <person name="Guo L."/>
            <person name="Liang H."/>
            <person name="Lu P."/>
            <person name="Wu Y."/>
            <person name="Zhang Z."/>
            <person name="Ro D.K."/>
            <person name="Shang Y."/>
            <person name="Huang S."/>
            <person name="Yan J."/>
        </authorList>
    </citation>
    <scope>NUCLEOTIDE SEQUENCE [LARGE SCALE GENOMIC DNA]</scope>
    <source>
        <strain evidence="3">Ta-2019</strain>
    </source>
</reference>
<comment type="caution">
    <text evidence="3">The sequence shown here is derived from an EMBL/GenBank/DDBJ whole genome shotgun (WGS) entry which is preliminary data.</text>
</comment>
<feature type="compositionally biased region" description="Basic and acidic residues" evidence="1">
    <location>
        <begin position="44"/>
        <end position="62"/>
    </location>
</feature>
<organism evidence="3 4">
    <name type="scientific">Taxus chinensis</name>
    <name type="common">Chinese yew</name>
    <name type="synonym">Taxus wallichiana var. chinensis</name>
    <dbReference type="NCBI Taxonomy" id="29808"/>
    <lineage>
        <taxon>Eukaryota</taxon>
        <taxon>Viridiplantae</taxon>
        <taxon>Streptophyta</taxon>
        <taxon>Embryophyta</taxon>
        <taxon>Tracheophyta</taxon>
        <taxon>Spermatophyta</taxon>
        <taxon>Pinopsida</taxon>
        <taxon>Pinidae</taxon>
        <taxon>Conifers II</taxon>
        <taxon>Cupressales</taxon>
        <taxon>Taxaceae</taxon>
        <taxon>Taxus</taxon>
    </lineage>
</organism>
<feature type="compositionally biased region" description="Basic and acidic residues" evidence="1">
    <location>
        <begin position="283"/>
        <end position="292"/>
    </location>
</feature>
<feature type="non-terminal residue" evidence="3">
    <location>
        <position position="1"/>
    </location>
</feature>
<feature type="compositionally biased region" description="Polar residues" evidence="1">
    <location>
        <begin position="176"/>
        <end position="186"/>
    </location>
</feature>
<protein>
    <recommendedName>
        <fullName evidence="2">Srp40 C-terminal domain-containing protein</fullName>
    </recommendedName>
</protein>
<dbReference type="Proteomes" id="UP000824469">
    <property type="component" value="Unassembled WGS sequence"/>
</dbReference>
<dbReference type="PANTHER" id="PTHR23216">
    <property type="entry name" value="NUCLEOLAR AND COILED-BODY PHOSPHOPROTEIN 1"/>
    <property type="match status" value="1"/>
</dbReference>
<feature type="domain" description="Srp40 C-terminal" evidence="2">
    <location>
        <begin position="374"/>
        <end position="417"/>
    </location>
</feature>
<evidence type="ECO:0000313" key="4">
    <source>
        <dbReference type="Proteomes" id="UP000824469"/>
    </source>
</evidence>
<dbReference type="InterPro" id="IPR039191">
    <property type="entry name" value="Nopp140-like"/>
</dbReference>
<feature type="region of interest" description="Disordered" evidence="1">
    <location>
        <begin position="24"/>
        <end position="146"/>
    </location>
</feature>
<feature type="region of interest" description="Disordered" evidence="1">
    <location>
        <begin position="160"/>
        <end position="322"/>
    </location>
</feature>
<dbReference type="OMA" id="SMESHAI"/>
<dbReference type="PANTHER" id="PTHR23216:SF1">
    <property type="entry name" value="NUCLEOLAR AND COILED-BODY PHOSPHOPROTEIN 1"/>
    <property type="match status" value="1"/>
</dbReference>
<dbReference type="EMBL" id="JAHRHJ020000009">
    <property type="protein sequence ID" value="KAH9300112.1"/>
    <property type="molecule type" value="Genomic_DNA"/>
</dbReference>
<feature type="compositionally biased region" description="Basic and acidic residues" evidence="1">
    <location>
        <begin position="24"/>
        <end position="37"/>
    </location>
</feature>
<dbReference type="GO" id="GO:0005730">
    <property type="term" value="C:nucleolus"/>
    <property type="evidence" value="ECO:0007669"/>
    <property type="project" value="InterPro"/>
</dbReference>